<proteinExistence type="predicted"/>
<keyword evidence="5" id="KW-1185">Reference proteome</keyword>
<evidence type="ECO:0000256" key="2">
    <source>
        <dbReference type="SAM" id="Phobius"/>
    </source>
</evidence>
<dbReference type="Pfam" id="PF00534">
    <property type="entry name" value="Glycos_transf_1"/>
    <property type="match status" value="1"/>
</dbReference>
<sequence length="375" mass="43473">MKTKKIIVSVTNDLYTDQRVHKVCSFLHENNYDVLLVGRRLKTSQEITDRKYRIKRFKLVFTKGALFYANYNLRLFWFLLFNPSDVLLSNDLDSLLANYCAHKLKSNSRLVYDTHELFTEVPELTARPKVRNVWLKIEEWIFPKLESVYTVNESIASIYSKKYHKNVRIVRNVSKLWKPETILSKAELKLPEDKHIIILQGSGINVDRGAEEAVMAMKEIEKALFVIVGSGDVIPDLKIMVIENQLEEKVRFVGRVPYNTMMNYTYHADLGLSLDKDTNSNYKFSLPNKIFDYIHTTTPVISSDLIELKRVLHKHNVGRIIPEHSAKGVAETINSILNNPTLLAELKENCKKAALVENWEEESKVLEEVFIRNDE</sequence>
<dbReference type="AlphaFoldDB" id="A0A4Q4KTX7"/>
<dbReference type="SUPFAM" id="SSF53756">
    <property type="entry name" value="UDP-Glycosyltransferase/glycogen phosphorylase"/>
    <property type="match status" value="1"/>
</dbReference>
<keyword evidence="2" id="KW-0472">Membrane</keyword>
<feature type="domain" description="Glycosyl transferase family 1" evidence="3">
    <location>
        <begin position="186"/>
        <end position="352"/>
    </location>
</feature>
<dbReference type="OrthoDB" id="9813214at2"/>
<keyword evidence="2" id="KW-1133">Transmembrane helix</keyword>
<dbReference type="Proteomes" id="UP000293952">
    <property type="component" value="Unassembled WGS sequence"/>
</dbReference>
<keyword evidence="2" id="KW-0812">Transmembrane</keyword>
<dbReference type="RefSeq" id="WP_130091931.1">
    <property type="nucleotide sequence ID" value="NZ_SETE01000001.1"/>
</dbReference>
<accession>A0A4Q4KTX7</accession>
<dbReference type="PANTHER" id="PTHR46401">
    <property type="entry name" value="GLYCOSYLTRANSFERASE WBBK-RELATED"/>
    <property type="match status" value="1"/>
</dbReference>
<dbReference type="PANTHER" id="PTHR46401:SF2">
    <property type="entry name" value="GLYCOSYLTRANSFERASE WBBK-RELATED"/>
    <property type="match status" value="1"/>
</dbReference>
<feature type="transmembrane region" description="Helical" evidence="2">
    <location>
        <begin position="60"/>
        <end position="80"/>
    </location>
</feature>
<evidence type="ECO:0000313" key="4">
    <source>
        <dbReference type="EMBL" id="RYM35564.1"/>
    </source>
</evidence>
<evidence type="ECO:0000259" key="3">
    <source>
        <dbReference type="Pfam" id="PF00534"/>
    </source>
</evidence>
<dbReference type="EMBL" id="SETE01000001">
    <property type="protein sequence ID" value="RYM35564.1"/>
    <property type="molecule type" value="Genomic_DNA"/>
</dbReference>
<protein>
    <submittedName>
        <fullName evidence="4">Glycosyltransferase</fullName>
    </submittedName>
</protein>
<dbReference type="GO" id="GO:0016757">
    <property type="term" value="F:glycosyltransferase activity"/>
    <property type="evidence" value="ECO:0007669"/>
    <property type="project" value="InterPro"/>
</dbReference>
<comment type="caution">
    <text evidence="4">The sequence shown here is derived from an EMBL/GenBank/DDBJ whole genome shotgun (WGS) entry which is preliminary data.</text>
</comment>
<gene>
    <name evidence="4" type="ORF">ERX46_00830</name>
</gene>
<evidence type="ECO:0000256" key="1">
    <source>
        <dbReference type="ARBA" id="ARBA00022679"/>
    </source>
</evidence>
<evidence type="ECO:0000313" key="5">
    <source>
        <dbReference type="Proteomes" id="UP000293952"/>
    </source>
</evidence>
<dbReference type="Gene3D" id="3.40.50.2000">
    <property type="entry name" value="Glycogen Phosphorylase B"/>
    <property type="match status" value="2"/>
</dbReference>
<reference evidence="4 5" key="1">
    <citation type="submission" date="2019-02" db="EMBL/GenBank/DDBJ databases">
        <title>Genome sequence of the sea-ice species Brumimicrobium glaciale.</title>
        <authorList>
            <person name="Bowman J.P."/>
        </authorList>
    </citation>
    <scope>NUCLEOTIDE SEQUENCE [LARGE SCALE GENOMIC DNA]</scope>
    <source>
        <strain evidence="4 5">IC156</strain>
    </source>
</reference>
<dbReference type="InterPro" id="IPR001296">
    <property type="entry name" value="Glyco_trans_1"/>
</dbReference>
<dbReference type="GO" id="GO:0009103">
    <property type="term" value="P:lipopolysaccharide biosynthetic process"/>
    <property type="evidence" value="ECO:0007669"/>
    <property type="project" value="TreeGrafter"/>
</dbReference>
<name>A0A4Q4KTX7_9FLAO</name>
<organism evidence="4 5">
    <name type="scientific">Brumimicrobium glaciale</name>
    <dbReference type="NCBI Taxonomy" id="200475"/>
    <lineage>
        <taxon>Bacteria</taxon>
        <taxon>Pseudomonadati</taxon>
        <taxon>Bacteroidota</taxon>
        <taxon>Flavobacteriia</taxon>
        <taxon>Flavobacteriales</taxon>
        <taxon>Crocinitomicaceae</taxon>
        <taxon>Brumimicrobium</taxon>
    </lineage>
</organism>
<keyword evidence="1 4" id="KW-0808">Transferase</keyword>